<organism evidence="2 3">
    <name type="scientific">Candidatus Brocadia sinica JPN1</name>
    <dbReference type="NCBI Taxonomy" id="1197129"/>
    <lineage>
        <taxon>Bacteria</taxon>
        <taxon>Pseudomonadati</taxon>
        <taxon>Planctomycetota</taxon>
        <taxon>Candidatus Brocadiia</taxon>
        <taxon>Candidatus Brocadiales</taxon>
        <taxon>Candidatus Brocadiaceae</taxon>
        <taxon>Candidatus Brocadia</taxon>
    </lineage>
</organism>
<dbReference type="Proteomes" id="UP000032309">
    <property type="component" value="Unassembled WGS sequence"/>
</dbReference>
<protein>
    <submittedName>
        <fullName evidence="2">Uncharacterized protein</fullName>
    </submittedName>
</protein>
<feature type="coiled-coil region" evidence="1">
    <location>
        <begin position="71"/>
        <end position="101"/>
    </location>
</feature>
<accession>A0ABQ0JWM2</accession>
<evidence type="ECO:0000313" key="2">
    <source>
        <dbReference type="EMBL" id="GAN33105.1"/>
    </source>
</evidence>
<sequence>MGTPHKNIALNEQELALIRKLATVINKRRITVPATMFLECAQPLSYLGSQMMVFFRPFLTFFFTPAEYDLLQDILEKREGIKKIIEELEKATIHRKDAECAKRRSKM</sequence>
<reference evidence="3" key="1">
    <citation type="journal article" date="2015" name="Genome Announc.">
        <title>Draft Genome Sequence of an Anaerobic Ammonium-Oxidizing Bacterium, "Candidatus Brocadia sinica".</title>
        <authorList>
            <person name="Oshiki M."/>
            <person name="Shinyako-Hata K."/>
            <person name="Satoh H."/>
            <person name="Okabe S."/>
        </authorList>
    </citation>
    <scope>NUCLEOTIDE SEQUENCE [LARGE SCALE GENOMIC DNA]</scope>
    <source>
        <strain evidence="3">JPN1</strain>
    </source>
</reference>
<name>A0ABQ0JWM2_9BACT</name>
<evidence type="ECO:0000256" key="1">
    <source>
        <dbReference type="SAM" id="Coils"/>
    </source>
</evidence>
<keyword evidence="1" id="KW-0175">Coiled coil</keyword>
<evidence type="ECO:0000313" key="3">
    <source>
        <dbReference type="Proteomes" id="UP000032309"/>
    </source>
</evidence>
<keyword evidence="3" id="KW-1185">Reference proteome</keyword>
<gene>
    <name evidence="2" type="ORF">BROSI_A1622</name>
</gene>
<comment type="caution">
    <text evidence="2">The sequence shown here is derived from an EMBL/GenBank/DDBJ whole genome shotgun (WGS) entry which is preliminary data.</text>
</comment>
<dbReference type="RefSeq" id="WP_157842431.1">
    <property type="nucleotide sequence ID" value="NZ_BAFN01000001.1"/>
</dbReference>
<dbReference type="EMBL" id="BAFN01000001">
    <property type="protein sequence ID" value="GAN33105.1"/>
    <property type="molecule type" value="Genomic_DNA"/>
</dbReference>
<proteinExistence type="predicted"/>